<evidence type="ECO:0000256" key="5">
    <source>
        <dbReference type="ARBA" id="ARBA00022722"/>
    </source>
</evidence>
<evidence type="ECO:0000256" key="10">
    <source>
        <dbReference type="ARBA" id="ARBA00023242"/>
    </source>
</evidence>
<keyword evidence="16" id="KW-1185">Reference proteome</keyword>
<dbReference type="Gene3D" id="3.40.50.1010">
    <property type="entry name" value="5'-nuclease"/>
    <property type="match status" value="1"/>
</dbReference>
<feature type="compositionally biased region" description="Acidic residues" evidence="12">
    <location>
        <begin position="318"/>
        <end position="332"/>
    </location>
</feature>
<evidence type="ECO:0000256" key="12">
    <source>
        <dbReference type="SAM" id="MobiDB-lite"/>
    </source>
</evidence>
<dbReference type="FunFam" id="3.40.50.1010:FF:000018">
    <property type="entry name" value="RNA-binding protein NOB1"/>
    <property type="match status" value="1"/>
</dbReference>
<evidence type="ECO:0000256" key="1">
    <source>
        <dbReference type="ARBA" id="ARBA00004123"/>
    </source>
</evidence>
<evidence type="ECO:0000256" key="3">
    <source>
        <dbReference type="ARBA" id="ARBA00018439"/>
    </source>
</evidence>
<dbReference type="Proteomes" id="UP001311232">
    <property type="component" value="Unassembled WGS sequence"/>
</dbReference>
<organism evidence="15 16">
    <name type="scientific">Crenichthys baileyi</name>
    <name type="common">White River springfish</name>
    <dbReference type="NCBI Taxonomy" id="28760"/>
    <lineage>
        <taxon>Eukaryota</taxon>
        <taxon>Metazoa</taxon>
        <taxon>Chordata</taxon>
        <taxon>Craniata</taxon>
        <taxon>Vertebrata</taxon>
        <taxon>Euteleostomi</taxon>
        <taxon>Actinopterygii</taxon>
        <taxon>Neopterygii</taxon>
        <taxon>Teleostei</taxon>
        <taxon>Neoteleostei</taxon>
        <taxon>Acanthomorphata</taxon>
        <taxon>Ovalentaria</taxon>
        <taxon>Atherinomorphae</taxon>
        <taxon>Cyprinodontiformes</taxon>
        <taxon>Goodeidae</taxon>
        <taxon>Crenichthys</taxon>
    </lineage>
</organism>
<evidence type="ECO:0000256" key="4">
    <source>
        <dbReference type="ARBA" id="ARBA00022553"/>
    </source>
</evidence>
<keyword evidence="8" id="KW-0378">Hydrolase</keyword>
<dbReference type="InterPro" id="IPR039907">
    <property type="entry name" value="NOB1"/>
</dbReference>
<dbReference type="Pfam" id="PF17146">
    <property type="entry name" value="PIN_6"/>
    <property type="match status" value="1"/>
</dbReference>
<evidence type="ECO:0000313" key="16">
    <source>
        <dbReference type="Proteomes" id="UP001311232"/>
    </source>
</evidence>
<comment type="subcellular location">
    <subcellularLocation>
        <location evidence="1">Nucleus</location>
    </subcellularLocation>
</comment>
<evidence type="ECO:0000256" key="8">
    <source>
        <dbReference type="ARBA" id="ARBA00022801"/>
    </source>
</evidence>
<dbReference type="PANTHER" id="PTHR12814:SF2">
    <property type="entry name" value="RNA-BINDING PROTEIN NOB1"/>
    <property type="match status" value="1"/>
</dbReference>
<evidence type="ECO:0000313" key="15">
    <source>
        <dbReference type="EMBL" id="KAK5614117.1"/>
    </source>
</evidence>
<evidence type="ECO:0000256" key="2">
    <source>
        <dbReference type="ARBA" id="ARBA00005858"/>
    </source>
</evidence>
<dbReference type="InterPro" id="IPR033411">
    <property type="entry name" value="Ribonuclease_PIN"/>
</dbReference>
<dbReference type="CDD" id="cd09876">
    <property type="entry name" value="PIN_Nob1-like"/>
    <property type="match status" value="1"/>
</dbReference>
<reference evidence="15 16" key="1">
    <citation type="submission" date="2021-06" db="EMBL/GenBank/DDBJ databases">
        <authorList>
            <person name="Palmer J.M."/>
        </authorList>
    </citation>
    <scope>NUCLEOTIDE SEQUENCE [LARGE SCALE GENOMIC DNA]</scope>
    <source>
        <strain evidence="15 16">MEX-2019</strain>
        <tissue evidence="15">Muscle</tissue>
    </source>
</reference>
<evidence type="ECO:0000256" key="7">
    <source>
        <dbReference type="ARBA" id="ARBA00022771"/>
    </source>
</evidence>
<evidence type="ECO:0000256" key="11">
    <source>
        <dbReference type="ARBA" id="ARBA00045628"/>
    </source>
</evidence>
<dbReference type="GO" id="GO:0016787">
    <property type="term" value="F:hydrolase activity"/>
    <property type="evidence" value="ECO:0007669"/>
    <property type="project" value="UniProtKB-KW"/>
</dbReference>
<dbReference type="PANTHER" id="PTHR12814">
    <property type="entry name" value="RNA-BINDING PROTEIN NOB1"/>
    <property type="match status" value="1"/>
</dbReference>
<evidence type="ECO:0000256" key="9">
    <source>
        <dbReference type="ARBA" id="ARBA00022833"/>
    </source>
</evidence>
<dbReference type="EMBL" id="JAHHUM010001173">
    <property type="protein sequence ID" value="KAK5614117.1"/>
    <property type="molecule type" value="Genomic_DNA"/>
</dbReference>
<gene>
    <name evidence="15" type="ORF">CRENBAI_010100</name>
</gene>
<dbReference type="Pfam" id="PF15017">
    <property type="entry name" value="WRNPLPNID"/>
    <property type="match status" value="2"/>
</dbReference>
<protein>
    <recommendedName>
        <fullName evidence="3">RNA-binding protein NOB1</fullName>
    </recommendedName>
</protein>
<keyword evidence="10" id="KW-0539">Nucleus</keyword>
<dbReference type="AlphaFoldDB" id="A0AAV9RZH3"/>
<feature type="region of interest" description="Disordered" evidence="12">
    <location>
        <begin position="305"/>
        <end position="352"/>
    </location>
</feature>
<comment type="caution">
    <text evidence="15">The sequence shown here is derived from an EMBL/GenBank/DDBJ whole genome shotgun (WGS) entry which is preliminary data.</text>
</comment>
<evidence type="ECO:0000256" key="6">
    <source>
        <dbReference type="ARBA" id="ARBA00022723"/>
    </source>
</evidence>
<dbReference type="GO" id="GO:0030490">
    <property type="term" value="P:maturation of SSU-rRNA"/>
    <property type="evidence" value="ECO:0007669"/>
    <property type="project" value="TreeGrafter"/>
</dbReference>
<keyword evidence="5" id="KW-0540">Nuclease</keyword>
<comment type="function">
    <text evidence="11">May play a role in mRNA degradation. Endonuclease required for processing of 20S pre-rRNA precursor and biogenesis of 40S ribosomal subunits.</text>
</comment>
<proteinExistence type="inferred from homology"/>
<dbReference type="GO" id="GO:0004521">
    <property type="term" value="F:RNA endonuclease activity"/>
    <property type="evidence" value="ECO:0007669"/>
    <property type="project" value="TreeGrafter"/>
</dbReference>
<feature type="domain" description="Putative WW-binding" evidence="13">
    <location>
        <begin position="230"/>
        <end position="264"/>
    </location>
</feature>
<dbReference type="GO" id="GO:0030688">
    <property type="term" value="C:preribosome, small subunit precursor"/>
    <property type="evidence" value="ECO:0007669"/>
    <property type="project" value="TreeGrafter"/>
</dbReference>
<keyword evidence="9" id="KW-0862">Zinc</keyword>
<evidence type="ECO:0000259" key="13">
    <source>
        <dbReference type="Pfam" id="PF15017"/>
    </source>
</evidence>
<keyword evidence="7" id="KW-0863">Zinc-finger</keyword>
<name>A0AAV9RZH3_9TELE</name>
<dbReference type="InterPro" id="IPR033461">
    <property type="entry name" value="WRNPLPNID"/>
</dbReference>
<sequence length="352" mass="38732">MAPALVEHVVADAGAFLRKAPLQVSLSGVTRCSGNIRWTVLSGSQAAGGGAQAGERLRCDAENKCWCAADTCQVHRDYSVTTTSGFNCDVRQLDDPGVSMAAALLDAHEFGQNIYTLREVLDEIRDKATRRSLAFLPYQLTFKEPHPEHIRTVTEFSKKTGDYPSLSATDIKVLALTYQLELEHVGLQHLKTEPELKVLAQVPLSLQEVCRRFPPGHTQTETETSNQSDQFNSFQFWRDPLPSIHGDPLDLLGPTESLKADVKQTDTQVSSQTAEHFNSFQFWRDPLPSIDDDLLALLDVGGVSPRTEERAGLPVDQSDNEDKENEPEEEEGGGGGGWITPSEKSNREDGVS</sequence>
<dbReference type="GO" id="GO:0008270">
    <property type="term" value="F:zinc ion binding"/>
    <property type="evidence" value="ECO:0007669"/>
    <property type="project" value="UniProtKB-KW"/>
</dbReference>
<evidence type="ECO:0000259" key="14">
    <source>
        <dbReference type="Pfam" id="PF17146"/>
    </source>
</evidence>
<comment type="similarity">
    <text evidence="2">Belongs to the NOB1 family.</text>
</comment>
<keyword evidence="6" id="KW-0479">Metal-binding</keyword>
<keyword evidence="4" id="KW-0597">Phosphoprotein</keyword>
<feature type="domain" description="Ribonuclease PIN" evidence="14">
    <location>
        <begin position="107"/>
        <end position="180"/>
    </location>
</feature>
<feature type="domain" description="Putative WW-binding" evidence="13">
    <location>
        <begin position="275"/>
        <end position="342"/>
    </location>
</feature>
<dbReference type="GO" id="GO:0005634">
    <property type="term" value="C:nucleus"/>
    <property type="evidence" value="ECO:0007669"/>
    <property type="project" value="UniProtKB-SubCell"/>
</dbReference>
<accession>A0AAV9RZH3</accession>